<dbReference type="AlphaFoldDB" id="A0A8T0J7C1"/>
<dbReference type="Gene3D" id="3.40.50.300">
    <property type="entry name" value="P-loop containing nucleotide triphosphate hydrolases"/>
    <property type="match status" value="1"/>
</dbReference>
<dbReference type="SUPFAM" id="SSF52058">
    <property type="entry name" value="L domain-like"/>
    <property type="match status" value="1"/>
</dbReference>
<dbReference type="SMART" id="SM00255">
    <property type="entry name" value="TIR"/>
    <property type="match status" value="1"/>
</dbReference>
<accession>A0A8T0J7C1</accession>
<keyword evidence="3" id="KW-1185">Reference proteome</keyword>
<dbReference type="PRINTS" id="PR00364">
    <property type="entry name" value="DISEASERSIST"/>
</dbReference>
<dbReference type="InterPro" id="IPR035897">
    <property type="entry name" value="Toll_tir_struct_dom_sf"/>
</dbReference>
<dbReference type="Gene3D" id="3.40.50.10140">
    <property type="entry name" value="Toll/interleukin-1 receptor homology (TIR) domain"/>
    <property type="match status" value="1"/>
</dbReference>
<feature type="domain" description="TIR" evidence="1">
    <location>
        <begin position="30"/>
        <end position="166"/>
    </location>
</feature>
<name>A0A8T0J7C1_CERPU</name>
<gene>
    <name evidence="2" type="ORF">KC19_1G132100</name>
</gene>
<dbReference type="EMBL" id="CM026421">
    <property type="protein sequence ID" value="KAG0590876.1"/>
    <property type="molecule type" value="Genomic_DNA"/>
</dbReference>
<dbReference type="InterPro" id="IPR027417">
    <property type="entry name" value="P-loop_NTPase"/>
</dbReference>
<dbReference type="Pfam" id="PF01582">
    <property type="entry name" value="TIR"/>
    <property type="match status" value="1"/>
</dbReference>
<dbReference type="GO" id="GO:0006952">
    <property type="term" value="P:defense response"/>
    <property type="evidence" value="ECO:0007669"/>
    <property type="project" value="InterPro"/>
</dbReference>
<evidence type="ECO:0000259" key="1">
    <source>
        <dbReference type="PROSITE" id="PS50104"/>
    </source>
</evidence>
<dbReference type="SUPFAM" id="SSF52540">
    <property type="entry name" value="P-loop containing nucleoside triphosphate hydrolases"/>
    <property type="match status" value="1"/>
</dbReference>
<dbReference type="InterPro" id="IPR044974">
    <property type="entry name" value="Disease_R_plants"/>
</dbReference>
<evidence type="ECO:0000313" key="2">
    <source>
        <dbReference type="EMBL" id="KAG0590869.1"/>
    </source>
</evidence>
<dbReference type="PROSITE" id="PS50104">
    <property type="entry name" value="TIR"/>
    <property type="match status" value="1"/>
</dbReference>
<dbReference type="Proteomes" id="UP000822688">
    <property type="component" value="Chromosome 1"/>
</dbReference>
<protein>
    <recommendedName>
        <fullName evidence="1">TIR domain-containing protein</fullName>
    </recommendedName>
</protein>
<dbReference type="PANTHER" id="PTHR11017:SF579">
    <property type="entry name" value="TIR DOMAIN-CONTAINING PROTEIN"/>
    <property type="match status" value="1"/>
</dbReference>
<proteinExistence type="predicted"/>
<dbReference type="GO" id="GO:0043531">
    <property type="term" value="F:ADP binding"/>
    <property type="evidence" value="ECO:0007669"/>
    <property type="project" value="InterPro"/>
</dbReference>
<sequence>MASISDDPESSYSQREMELPGVKRRRVCKSQHDVFLSHSGQEKAFVEQLYHDLKRMNQRPFFDEDSDCLRKAEKFAGEILEAAGQCRVGVVVVSEAYLTSKWPMLELSRFVECGVKVFPLFFKLSPSDLKGNEVEAKWKQSWRELVERGEVKEDVMEMWSEAVKELRSSNGLEYGKFAKSEYKYRCAVVEEICKIVPPVLEWSTDEIQGYERVCEATSSMFMEAEVTGEDKGVHKYLGIYGMGGLGKTTLCKSMCSYSLQEFGGRVVHLELPSEEGSEANASKERVGRLKHVVQRLARFEKSFSEFISTEEEGWKCLRTGIRNMPPVFLAIDNVGDFAASQMEARKYLRVGLPSGSKVLVTARSREILVSVIGAKYCKPIPRLEWLEAAALFLSYAAPNISSVSFLKPEEREIVEKCLSECQFKDSGYSTRQYHPLMLRALGTYFHDVGCDDVMSWGEALEKKGGLQRCGEAGNVNEILGLNYGSLSDQVKLVFLDTAFHHPYCFGWVNWWSEKRPSRFESWVSWISEVHGVCVFEAKTMVKKLQKLSLLEESDSEVSIHDLYKEFARVLVKREGSKEWQWFMSQSSGATQLKRLELVCDRSRIGVAPRRFLEWRSLVVLELHGCDDVGPDLELGSFHSLRVLILWECVNVKRIICSCEKGYDDGVCCYKRNPGRGCMTELLFVELVHLDALEGIPFMRHCWNLQRFEIDGISSNYHLPYEGWEWECDEPIDFRDLKDLQSFKLDGGMPVVGFDCGAFIKWVLSALQLRNLTTFEYRSSHVAYEDMEVGSSGYTIDLNEVVGLSPRLSVLSLSLPWEIKEVKGLHLLRELTTLNLSFSQGLRYLRDLRCLSKLKWLCVHGCCRLEGIPSMGPGVQGIQAGFGSGSCCSPFDHWFCNVPYCYDHHSEIIGFHCRPCLKRLADYQYSEGSELEDGTEDYEGDDS</sequence>
<dbReference type="PANTHER" id="PTHR11017">
    <property type="entry name" value="LEUCINE-RICH REPEAT-CONTAINING PROTEIN"/>
    <property type="match status" value="1"/>
</dbReference>
<dbReference type="EMBL" id="CM026421">
    <property type="protein sequence ID" value="KAG0590871.1"/>
    <property type="molecule type" value="Genomic_DNA"/>
</dbReference>
<reference evidence="2" key="1">
    <citation type="submission" date="2020-06" db="EMBL/GenBank/DDBJ databases">
        <title>WGS assembly of Ceratodon purpureus strain R40.</title>
        <authorList>
            <person name="Carey S.B."/>
            <person name="Jenkins J."/>
            <person name="Shu S."/>
            <person name="Lovell J.T."/>
            <person name="Sreedasyam A."/>
            <person name="Maumus F."/>
            <person name="Tiley G.P."/>
            <person name="Fernandez-Pozo N."/>
            <person name="Barry K."/>
            <person name="Chen C."/>
            <person name="Wang M."/>
            <person name="Lipzen A."/>
            <person name="Daum C."/>
            <person name="Saski C.A."/>
            <person name="Payton A.C."/>
            <person name="Mcbreen J.C."/>
            <person name="Conrad R.E."/>
            <person name="Kollar L.M."/>
            <person name="Olsson S."/>
            <person name="Huttunen S."/>
            <person name="Landis J.B."/>
            <person name="Wickett N.J."/>
            <person name="Johnson M.G."/>
            <person name="Rensing S.A."/>
            <person name="Grimwood J."/>
            <person name="Schmutz J."/>
            <person name="Mcdaniel S.F."/>
        </authorList>
    </citation>
    <scope>NUCLEOTIDE SEQUENCE</scope>
    <source>
        <strain evidence="2">R40</strain>
    </source>
</reference>
<dbReference type="InterPro" id="IPR000157">
    <property type="entry name" value="TIR_dom"/>
</dbReference>
<dbReference type="EMBL" id="CM026421">
    <property type="protein sequence ID" value="KAG0590870.1"/>
    <property type="molecule type" value="Genomic_DNA"/>
</dbReference>
<dbReference type="EMBL" id="CM026421">
    <property type="protein sequence ID" value="KAG0590869.1"/>
    <property type="molecule type" value="Genomic_DNA"/>
</dbReference>
<dbReference type="Gene3D" id="3.80.10.10">
    <property type="entry name" value="Ribonuclease Inhibitor"/>
    <property type="match status" value="1"/>
</dbReference>
<evidence type="ECO:0000313" key="3">
    <source>
        <dbReference type="Proteomes" id="UP000822688"/>
    </source>
</evidence>
<organism evidence="2 3">
    <name type="scientific">Ceratodon purpureus</name>
    <name type="common">Fire moss</name>
    <name type="synonym">Dicranum purpureum</name>
    <dbReference type="NCBI Taxonomy" id="3225"/>
    <lineage>
        <taxon>Eukaryota</taxon>
        <taxon>Viridiplantae</taxon>
        <taxon>Streptophyta</taxon>
        <taxon>Embryophyta</taxon>
        <taxon>Bryophyta</taxon>
        <taxon>Bryophytina</taxon>
        <taxon>Bryopsida</taxon>
        <taxon>Dicranidae</taxon>
        <taxon>Pseudoditrichales</taxon>
        <taxon>Ditrichaceae</taxon>
        <taxon>Ceratodon</taxon>
    </lineage>
</organism>
<dbReference type="InterPro" id="IPR032675">
    <property type="entry name" value="LRR_dom_sf"/>
</dbReference>
<dbReference type="EMBL" id="CM026421">
    <property type="protein sequence ID" value="KAG0590874.1"/>
    <property type="molecule type" value="Genomic_DNA"/>
</dbReference>
<dbReference type="GO" id="GO:0007165">
    <property type="term" value="P:signal transduction"/>
    <property type="evidence" value="ECO:0007669"/>
    <property type="project" value="InterPro"/>
</dbReference>
<comment type="caution">
    <text evidence="2">The sequence shown here is derived from an EMBL/GenBank/DDBJ whole genome shotgun (WGS) entry which is preliminary data.</text>
</comment>
<dbReference type="EMBL" id="CM026421">
    <property type="protein sequence ID" value="KAG0590872.1"/>
    <property type="molecule type" value="Genomic_DNA"/>
</dbReference>
<dbReference type="SUPFAM" id="SSF52200">
    <property type="entry name" value="Toll/Interleukin receptor TIR domain"/>
    <property type="match status" value="1"/>
</dbReference>